<keyword evidence="1" id="KW-0677">Repeat</keyword>
<feature type="chain" id="PRO_5005184809" description="Chromosome condensation regulator RCC1" evidence="2">
    <location>
        <begin position="21"/>
        <end position="489"/>
    </location>
</feature>
<reference evidence="3 4" key="1">
    <citation type="submission" date="2014-11" db="EMBL/GenBank/DDBJ databases">
        <authorList>
            <person name="Park G.-S."/>
            <person name="Hong S.-J."/>
            <person name="Jung B.K."/>
            <person name="Khan A.R."/>
            <person name="Kwak Y."/>
            <person name="Shin J.-H."/>
        </authorList>
    </citation>
    <scope>NUCLEOTIDE SEQUENCE [LARGE SCALE GENOMIC DNA]</scope>
    <source>
        <strain evidence="3 4">DSM 27622</strain>
    </source>
</reference>
<keyword evidence="2" id="KW-0732">Signal</keyword>
<evidence type="ECO:0008006" key="5">
    <source>
        <dbReference type="Google" id="ProtNLM"/>
    </source>
</evidence>
<dbReference type="PANTHER" id="PTHR22870">
    <property type="entry name" value="REGULATOR OF CHROMOSOME CONDENSATION"/>
    <property type="match status" value="1"/>
</dbReference>
<gene>
    <name evidence="3" type="ORF">OK18_12125</name>
</gene>
<dbReference type="EMBL" id="CP009928">
    <property type="protein sequence ID" value="AKK73258.1"/>
    <property type="molecule type" value="Genomic_DNA"/>
</dbReference>
<sequence length="489" mass="52148">MRKKLHLLISTFLFALTAYSQVGINTLTPEGILHMQNTTSPLGMILPRVDSAQITVARSMTTPLEATAVYDNKEHCIRLKTSDADRAWSDCLLDKSSVINIIEQEIIYNGKVPARATKIAAGHYYAAIYTDASRGNVVYGMGYQNNNQIGTVTNGTNNYPRAVFDRTSADIDMGYYNGAAVTANGELWVWGYNNNGKNGTGNTTTVNAPRKISLPGGISASKVRTGYYNTLVLGTDKKLYVSGYAGYGTLGNGTTSGDALNFQKIPFFDNQEVVDMDVFYYGAIAVTSNGNVYVWGTNSTTSRRLGLPTNVSVASTPTLLNPNFTLNAGESVVKVVLDDGSFDGGGFITNQGRYFAFGYLYYHGGGGVYAGPTNITAALQTGERFSDISMYYGVGLLTNQNKIYVAGSSTNGKLGTGSTAFVATLTSVTPATSPVGNVYTGISLGYYNMYVTTSSAGGKNKIYGAGYGANNQLGRTNESGSNSLVVVFE</sequence>
<evidence type="ECO:0000313" key="4">
    <source>
        <dbReference type="Proteomes" id="UP000035213"/>
    </source>
</evidence>
<dbReference type="PATRIC" id="fig|1324352.5.peg.2525"/>
<dbReference type="AlphaFoldDB" id="A0A0G3M5G5"/>
<dbReference type="STRING" id="1324352.OK18_12125"/>
<dbReference type="RefSeq" id="WP_053328151.1">
    <property type="nucleotide sequence ID" value="NZ_CP009928.1"/>
</dbReference>
<dbReference type="KEGG" id="cgn:OK18_12125"/>
<dbReference type="PRINTS" id="PR00633">
    <property type="entry name" value="RCCNDNSATION"/>
</dbReference>
<dbReference type="Gene3D" id="2.130.10.30">
    <property type="entry name" value="Regulator of chromosome condensation 1/beta-lactamase-inhibitor protein II"/>
    <property type="match status" value="2"/>
</dbReference>
<evidence type="ECO:0000313" key="3">
    <source>
        <dbReference type="EMBL" id="AKK73258.1"/>
    </source>
</evidence>
<dbReference type="InterPro" id="IPR051210">
    <property type="entry name" value="Ub_ligase/GEF_domain"/>
</dbReference>
<dbReference type="InterPro" id="IPR009091">
    <property type="entry name" value="RCC1/BLIP-II"/>
</dbReference>
<accession>A0A0G3M5G5</accession>
<feature type="signal peptide" evidence="2">
    <location>
        <begin position="1"/>
        <end position="20"/>
    </location>
</feature>
<evidence type="ECO:0000256" key="1">
    <source>
        <dbReference type="ARBA" id="ARBA00022737"/>
    </source>
</evidence>
<evidence type="ECO:0000256" key="2">
    <source>
        <dbReference type="SAM" id="SignalP"/>
    </source>
</evidence>
<dbReference type="OrthoDB" id="1214235at2"/>
<proteinExistence type="predicted"/>
<dbReference type="PANTHER" id="PTHR22870:SF408">
    <property type="entry name" value="OS09G0560450 PROTEIN"/>
    <property type="match status" value="1"/>
</dbReference>
<dbReference type="PROSITE" id="PS50012">
    <property type="entry name" value="RCC1_3"/>
    <property type="match status" value="2"/>
</dbReference>
<dbReference type="InterPro" id="IPR000408">
    <property type="entry name" value="Reg_chr_condens"/>
</dbReference>
<dbReference type="Proteomes" id="UP000035213">
    <property type="component" value="Chromosome"/>
</dbReference>
<organism evidence="3 4">
    <name type="scientific">Chryseobacterium gallinarum</name>
    <dbReference type="NCBI Taxonomy" id="1324352"/>
    <lineage>
        <taxon>Bacteria</taxon>
        <taxon>Pseudomonadati</taxon>
        <taxon>Bacteroidota</taxon>
        <taxon>Flavobacteriia</taxon>
        <taxon>Flavobacteriales</taxon>
        <taxon>Weeksellaceae</taxon>
        <taxon>Chryseobacterium group</taxon>
        <taxon>Chryseobacterium</taxon>
    </lineage>
</organism>
<dbReference type="Pfam" id="PF00415">
    <property type="entry name" value="RCC1"/>
    <property type="match status" value="1"/>
</dbReference>
<name>A0A0G3M5G5_CHRGL</name>
<dbReference type="SUPFAM" id="SSF50985">
    <property type="entry name" value="RCC1/BLIP-II"/>
    <property type="match status" value="2"/>
</dbReference>
<protein>
    <recommendedName>
        <fullName evidence="5">Chromosome condensation regulator RCC1</fullName>
    </recommendedName>
</protein>